<dbReference type="Pfam" id="PF04870">
    <property type="entry name" value="Moulting_cycle"/>
    <property type="match status" value="1"/>
</dbReference>
<name>A0AA39LLF1_9BILA</name>
<dbReference type="PANTHER" id="PTHR21523">
    <property type="match status" value="1"/>
</dbReference>
<dbReference type="PANTHER" id="PTHR21523:SF44">
    <property type="entry name" value="MLT-TEN (MLT-10) RELATED"/>
    <property type="match status" value="1"/>
</dbReference>
<dbReference type="Proteomes" id="UP001175271">
    <property type="component" value="Unassembled WGS sequence"/>
</dbReference>
<reference evidence="2" key="1">
    <citation type="submission" date="2023-06" db="EMBL/GenBank/DDBJ databases">
        <title>Genomic analysis of the entomopathogenic nematode Steinernema hermaphroditum.</title>
        <authorList>
            <person name="Schwarz E.M."/>
            <person name="Heppert J.K."/>
            <person name="Baniya A."/>
            <person name="Schwartz H.T."/>
            <person name="Tan C.-H."/>
            <person name="Antoshechkin I."/>
            <person name="Sternberg P.W."/>
            <person name="Goodrich-Blair H."/>
            <person name="Dillman A.R."/>
        </authorList>
    </citation>
    <scope>NUCLEOTIDE SEQUENCE</scope>
    <source>
        <strain evidence="2">PS9179</strain>
        <tissue evidence="2">Whole animal</tissue>
    </source>
</reference>
<evidence type="ECO:0000313" key="2">
    <source>
        <dbReference type="EMBL" id="KAK0401374.1"/>
    </source>
</evidence>
<feature type="transmembrane region" description="Helical" evidence="1">
    <location>
        <begin position="174"/>
        <end position="207"/>
    </location>
</feature>
<keyword evidence="3" id="KW-1185">Reference proteome</keyword>
<evidence type="ECO:0000256" key="1">
    <source>
        <dbReference type="SAM" id="Phobius"/>
    </source>
</evidence>
<evidence type="ECO:0000313" key="3">
    <source>
        <dbReference type="Proteomes" id="UP001175271"/>
    </source>
</evidence>
<proteinExistence type="predicted"/>
<keyword evidence="1" id="KW-0472">Membrane</keyword>
<dbReference type="InterPro" id="IPR006954">
    <property type="entry name" value="Mlt-10-like"/>
</dbReference>
<protein>
    <submittedName>
        <fullName evidence="2">Uncharacterized protein</fullName>
    </submittedName>
</protein>
<keyword evidence="1" id="KW-0812">Transmembrane</keyword>
<organism evidence="2 3">
    <name type="scientific">Steinernema hermaphroditum</name>
    <dbReference type="NCBI Taxonomy" id="289476"/>
    <lineage>
        <taxon>Eukaryota</taxon>
        <taxon>Metazoa</taxon>
        <taxon>Ecdysozoa</taxon>
        <taxon>Nematoda</taxon>
        <taxon>Chromadorea</taxon>
        <taxon>Rhabditida</taxon>
        <taxon>Tylenchina</taxon>
        <taxon>Panagrolaimomorpha</taxon>
        <taxon>Strongyloidoidea</taxon>
        <taxon>Steinernematidae</taxon>
        <taxon>Steinernema</taxon>
    </lineage>
</organism>
<sequence length="373" mass="41264">MPDKLETKSRPFSPSVLSFYRDDVDGGIASIPKVLEATGMTNEDRDAMIEMLMEVSGARKNVNMALDILNQLNFKGLKGEILEVTERLSTAFANLENSFLKYQKDEIAARGFTFLEAHQIDKLYRDHGLSAADDVNFDLAEYRNLNRLGREEALWKRLELLARNRTQIGRRKRAFQLVSVLSPTLLSPFMFSPVFGLSIAVIFLMVVCGTRAQDVYSLANYINDNGIHFFQINELVKISTSLAQQLCAGSTVQQLFDNLGKTVQNNIGGTTAVNGMAVGQKLGNDLGNDASATANAAENAAIEAFTAALEDISQHCGSGVDVVLAQANNYANAQFTQVVFDQLHQWISAVNPNDWNIVRNDLGPYMYFSTYGY</sequence>
<dbReference type="AlphaFoldDB" id="A0AA39LLF1"/>
<keyword evidence="1" id="KW-1133">Transmembrane helix</keyword>
<dbReference type="EMBL" id="JAUCMV010000004">
    <property type="protein sequence ID" value="KAK0401374.1"/>
    <property type="molecule type" value="Genomic_DNA"/>
</dbReference>
<comment type="caution">
    <text evidence="2">The sequence shown here is derived from an EMBL/GenBank/DDBJ whole genome shotgun (WGS) entry which is preliminary data.</text>
</comment>
<gene>
    <name evidence="2" type="ORF">QR680_015748</name>
</gene>
<accession>A0AA39LLF1</accession>